<protein>
    <recommendedName>
        <fullName evidence="4">Secreted protein</fullName>
    </recommendedName>
</protein>
<evidence type="ECO:0000256" key="1">
    <source>
        <dbReference type="SAM" id="SignalP"/>
    </source>
</evidence>
<proteinExistence type="predicted"/>
<comment type="caution">
    <text evidence="2">The sequence shown here is derived from an EMBL/GenBank/DDBJ whole genome shotgun (WGS) entry which is preliminary data.</text>
</comment>
<dbReference type="EMBL" id="BLZH01000008">
    <property type="protein sequence ID" value="GFP57359.1"/>
    <property type="molecule type" value="Genomic_DNA"/>
</dbReference>
<evidence type="ECO:0000313" key="3">
    <source>
        <dbReference type="Proteomes" id="UP000517252"/>
    </source>
</evidence>
<organism evidence="2 3">
    <name type="scientific">Trichoderma asperellum</name>
    <name type="common">Filamentous fungus</name>
    <dbReference type="NCBI Taxonomy" id="101201"/>
    <lineage>
        <taxon>Eukaryota</taxon>
        <taxon>Fungi</taxon>
        <taxon>Dikarya</taxon>
        <taxon>Ascomycota</taxon>
        <taxon>Pezizomycotina</taxon>
        <taxon>Sordariomycetes</taxon>
        <taxon>Hypocreomycetidae</taxon>
        <taxon>Hypocreales</taxon>
        <taxon>Hypocreaceae</taxon>
        <taxon>Trichoderma</taxon>
    </lineage>
</organism>
<name>A0A6V8QY19_TRIAP</name>
<keyword evidence="1" id="KW-0732">Signal</keyword>
<dbReference type="Proteomes" id="UP000517252">
    <property type="component" value="Unassembled WGS sequence"/>
</dbReference>
<gene>
    <name evidence="2" type="ORF">TASIC1_0008020000</name>
</gene>
<feature type="signal peptide" evidence="1">
    <location>
        <begin position="1"/>
        <end position="22"/>
    </location>
</feature>
<dbReference type="AlphaFoldDB" id="A0A6V8QY19"/>
<evidence type="ECO:0000313" key="2">
    <source>
        <dbReference type="EMBL" id="GFP57359.1"/>
    </source>
</evidence>
<feature type="chain" id="PRO_5028481038" description="Secreted protein" evidence="1">
    <location>
        <begin position="23"/>
        <end position="106"/>
    </location>
</feature>
<reference evidence="2 3" key="1">
    <citation type="submission" date="2020-07" db="EMBL/GenBank/DDBJ databases">
        <title>Trichoderma asperellum IC-1 whole genome shotgun sequence.</title>
        <authorList>
            <person name="Kanamasa S."/>
            <person name="Takahashi H."/>
        </authorList>
    </citation>
    <scope>NUCLEOTIDE SEQUENCE [LARGE SCALE GENOMIC DNA]</scope>
    <source>
        <strain evidence="2 3">IC-1</strain>
    </source>
</reference>
<evidence type="ECO:0008006" key="4">
    <source>
        <dbReference type="Google" id="ProtNLM"/>
    </source>
</evidence>
<accession>A0A6V8QY19</accession>
<sequence length="106" mass="11679">MSRKNAWLHHFLPLLASGSYLAWRPIGQQRLSPHALDSNGGLLGAARERYAGIRQTQRSVLHAQATTNKEKLHLNAFPGAVVGCNATFQMLGLGDQMRLLTGPSWF</sequence>